<feature type="transmembrane region" description="Helical" evidence="8">
    <location>
        <begin position="332"/>
        <end position="352"/>
    </location>
</feature>
<evidence type="ECO:0000256" key="5">
    <source>
        <dbReference type="ARBA" id="ARBA00022692"/>
    </source>
</evidence>
<gene>
    <name evidence="9" type="ORF">ACFFH4_10315</name>
</gene>
<keyword evidence="3" id="KW-0813">Transport</keyword>
<dbReference type="InterPro" id="IPR004761">
    <property type="entry name" value="Spore_GerAB"/>
</dbReference>
<evidence type="ECO:0000256" key="4">
    <source>
        <dbReference type="ARBA" id="ARBA00022544"/>
    </source>
</evidence>
<feature type="transmembrane region" description="Helical" evidence="8">
    <location>
        <begin position="67"/>
        <end position="90"/>
    </location>
</feature>
<feature type="transmembrane region" description="Helical" evidence="8">
    <location>
        <begin position="34"/>
        <end position="55"/>
    </location>
</feature>
<evidence type="ECO:0000256" key="1">
    <source>
        <dbReference type="ARBA" id="ARBA00004141"/>
    </source>
</evidence>
<dbReference type="Pfam" id="PF03845">
    <property type="entry name" value="Spore_permease"/>
    <property type="match status" value="1"/>
</dbReference>
<dbReference type="PANTHER" id="PTHR34975">
    <property type="entry name" value="SPORE GERMINATION PROTEIN A2"/>
    <property type="match status" value="1"/>
</dbReference>
<feature type="transmembrane region" description="Helical" evidence="8">
    <location>
        <begin position="9"/>
        <end position="28"/>
    </location>
</feature>
<keyword evidence="4" id="KW-0309">Germination</keyword>
<keyword evidence="6 8" id="KW-1133">Transmembrane helix</keyword>
<evidence type="ECO:0000256" key="7">
    <source>
        <dbReference type="ARBA" id="ARBA00023136"/>
    </source>
</evidence>
<evidence type="ECO:0000256" key="6">
    <source>
        <dbReference type="ARBA" id="ARBA00022989"/>
    </source>
</evidence>
<feature type="transmembrane region" description="Helical" evidence="8">
    <location>
        <begin position="110"/>
        <end position="130"/>
    </location>
</feature>
<accession>A0ABV6NF98</accession>
<evidence type="ECO:0000256" key="2">
    <source>
        <dbReference type="ARBA" id="ARBA00007998"/>
    </source>
</evidence>
<dbReference type="PANTHER" id="PTHR34975:SF2">
    <property type="entry name" value="SPORE GERMINATION PROTEIN A2"/>
    <property type="match status" value="1"/>
</dbReference>
<dbReference type="RefSeq" id="WP_273841596.1">
    <property type="nucleotide sequence ID" value="NZ_JAQQWT010000004.1"/>
</dbReference>
<keyword evidence="7 8" id="KW-0472">Membrane</keyword>
<proteinExistence type="inferred from homology"/>
<feature type="transmembrane region" description="Helical" evidence="8">
    <location>
        <begin position="183"/>
        <end position="203"/>
    </location>
</feature>
<protein>
    <submittedName>
        <fullName evidence="9">GerAB/ArcD/ProY family transporter</fullName>
    </submittedName>
</protein>
<dbReference type="EMBL" id="JBHLTR010000013">
    <property type="protein sequence ID" value="MFC0559442.1"/>
    <property type="molecule type" value="Genomic_DNA"/>
</dbReference>
<comment type="subcellular location">
    <subcellularLocation>
        <location evidence="1">Membrane</location>
        <topology evidence="1">Multi-pass membrane protein</topology>
    </subcellularLocation>
</comment>
<reference evidence="9 10" key="1">
    <citation type="submission" date="2024-09" db="EMBL/GenBank/DDBJ databases">
        <authorList>
            <person name="Sun Q."/>
            <person name="Mori K."/>
        </authorList>
    </citation>
    <scope>NUCLEOTIDE SEQUENCE [LARGE SCALE GENOMIC DNA]</scope>
    <source>
        <strain evidence="9 10">NCAIM B.02301</strain>
    </source>
</reference>
<dbReference type="Proteomes" id="UP001589833">
    <property type="component" value="Unassembled WGS sequence"/>
</dbReference>
<evidence type="ECO:0000313" key="10">
    <source>
        <dbReference type="Proteomes" id="UP001589833"/>
    </source>
</evidence>
<feature type="transmembrane region" description="Helical" evidence="8">
    <location>
        <begin position="142"/>
        <end position="163"/>
    </location>
</feature>
<comment type="similarity">
    <text evidence="2">Belongs to the amino acid-polyamine-organocation (APC) superfamily. Spore germination protein (SGP) (TC 2.A.3.9) family.</text>
</comment>
<dbReference type="NCBIfam" id="TIGR00912">
    <property type="entry name" value="2A0309"/>
    <property type="match status" value="1"/>
</dbReference>
<organism evidence="9 10">
    <name type="scientific">Halalkalibacter alkalisediminis</name>
    <dbReference type="NCBI Taxonomy" id="935616"/>
    <lineage>
        <taxon>Bacteria</taxon>
        <taxon>Bacillati</taxon>
        <taxon>Bacillota</taxon>
        <taxon>Bacilli</taxon>
        <taxon>Bacillales</taxon>
        <taxon>Bacillaceae</taxon>
        <taxon>Halalkalibacter</taxon>
    </lineage>
</organism>
<evidence type="ECO:0000256" key="8">
    <source>
        <dbReference type="SAM" id="Phobius"/>
    </source>
</evidence>
<comment type="caution">
    <text evidence="9">The sequence shown here is derived from an EMBL/GenBank/DDBJ whole genome shotgun (WGS) entry which is preliminary data.</text>
</comment>
<evidence type="ECO:0000256" key="3">
    <source>
        <dbReference type="ARBA" id="ARBA00022448"/>
    </source>
</evidence>
<sequence>MIRISNTQLFFLILSFEVGSTTLFALGIGAERDAWIVVVSATLIGLGLAWVYTEIPTYYPNQNFSEILNAVIGKKLAIPLLLLFGLYFYSQASHNFYEFGVLIRLTALPLTPLMLILFLFILVMIYILSLGFEVFARTCEILVPYLLLFLITVFILALFSGQFDFDALYPTLANGVQPILEELPRVIAFPFGEMVVFLMFWHYVKDQDKIRKTTFLAVGLSACLLMISLIVMLSVLGPKLTANAEIPLLETILAINIAEIITNLDSIAVFIMFIGGFYKTTLHFWGFCLAVTWLCNGKKGKWILVISGLPLPLFSNYRFQGFDVQRWIGTEMGIKTILLFSFLPVLILLIIFMKNKAIRR</sequence>
<feature type="transmembrane region" description="Helical" evidence="8">
    <location>
        <begin position="267"/>
        <end position="295"/>
    </location>
</feature>
<keyword evidence="5 8" id="KW-0812">Transmembrane</keyword>
<keyword evidence="10" id="KW-1185">Reference proteome</keyword>
<feature type="transmembrane region" description="Helical" evidence="8">
    <location>
        <begin position="215"/>
        <end position="236"/>
    </location>
</feature>
<feature type="transmembrane region" description="Helical" evidence="8">
    <location>
        <begin position="302"/>
        <end position="320"/>
    </location>
</feature>
<evidence type="ECO:0000313" key="9">
    <source>
        <dbReference type="EMBL" id="MFC0559442.1"/>
    </source>
</evidence>
<name>A0ABV6NF98_9BACI</name>